<keyword evidence="1" id="KW-0472">Membrane</keyword>
<keyword evidence="1" id="KW-0812">Transmembrane</keyword>
<evidence type="ECO:0000313" key="3">
    <source>
        <dbReference type="Proteomes" id="UP000481033"/>
    </source>
</evidence>
<dbReference type="EMBL" id="QXHD01000004">
    <property type="protein sequence ID" value="NEZ59572.1"/>
    <property type="molecule type" value="Genomic_DNA"/>
</dbReference>
<protein>
    <submittedName>
        <fullName evidence="2">Uncharacterized protein</fullName>
    </submittedName>
</protein>
<accession>A0A6M0RV25</accession>
<feature type="transmembrane region" description="Helical" evidence="1">
    <location>
        <begin position="26"/>
        <end position="46"/>
    </location>
</feature>
<gene>
    <name evidence="2" type="ORF">DXZ20_28800</name>
</gene>
<dbReference type="AlphaFoldDB" id="A0A6M0RV25"/>
<sequence>MSHSVSELNPLIAQTPVAVAQPKNPWLYTSIGLAVLLLILGIVSQIQFSRVRKKLKFEAYKNKELQKRVKLALTTISKMEKNPDLVHSRDFNLDYLRMRMEEKQFHFSVLNQLKVKVKQRITVALRPQQAQQGVVGIASKPRAVDQIFDVEYQTVQDNQKKKRVLFRIQIKLVKLPTQATSITVQEIIDCIENFLSPDRDDKFWQPTLLGRLATMHWDQKAKPTPLLVLEQTSEGVNVTFRSSSNRVAL</sequence>
<reference evidence="2 3" key="1">
    <citation type="journal article" date="2020" name="Microb. Ecol.">
        <title>Ecogenomics of the Marine Benthic Filamentous Cyanobacterium Adonisia.</title>
        <authorList>
            <person name="Walter J.M."/>
            <person name="Coutinho F.H."/>
            <person name="Leomil L."/>
            <person name="Hargreaves P.I."/>
            <person name="Campeao M.E."/>
            <person name="Vieira V.V."/>
            <person name="Silva B.S."/>
            <person name="Fistarol G.O."/>
            <person name="Salomon P.S."/>
            <person name="Sawabe T."/>
            <person name="Mino S."/>
            <person name="Hosokawa M."/>
            <person name="Miyashita H."/>
            <person name="Maruyama F."/>
            <person name="van Verk M.C."/>
            <person name="Dutilh B.E."/>
            <person name="Thompson C.C."/>
            <person name="Thompson F.L."/>
        </authorList>
    </citation>
    <scope>NUCLEOTIDE SEQUENCE [LARGE SCALE GENOMIC DNA]</scope>
    <source>
        <strain evidence="2 3">CCMR0081</strain>
    </source>
</reference>
<dbReference type="Proteomes" id="UP000481033">
    <property type="component" value="Unassembled WGS sequence"/>
</dbReference>
<organism evidence="2 3">
    <name type="scientific">Adonisia turfae CCMR0081</name>
    <dbReference type="NCBI Taxonomy" id="2292702"/>
    <lineage>
        <taxon>Bacteria</taxon>
        <taxon>Bacillati</taxon>
        <taxon>Cyanobacteriota</taxon>
        <taxon>Adonisia</taxon>
        <taxon>Adonisia turfae</taxon>
    </lineage>
</organism>
<proteinExistence type="predicted"/>
<keyword evidence="3" id="KW-1185">Reference proteome</keyword>
<dbReference type="RefSeq" id="WP_163663825.1">
    <property type="nucleotide sequence ID" value="NZ_QXHD01000004.1"/>
</dbReference>
<name>A0A6M0RV25_9CYAN</name>
<keyword evidence="1" id="KW-1133">Transmembrane helix</keyword>
<evidence type="ECO:0000256" key="1">
    <source>
        <dbReference type="SAM" id="Phobius"/>
    </source>
</evidence>
<evidence type="ECO:0000313" key="2">
    <source>
        <dbReference type="EMBL" id="NEZ59572.1"/>
    </source>
</evidence>
<comment type="caution">
    <text evidence="2">The sequence shown here is derived from an EMBL/GenBank/DDBJ whole genome shotgun (WGS) entry which is preliminary data.</text>
</comment>